<dbReference type="AlphaFoldDB" id="A0AAD4MKV1"/>
<evidence type="ECO:0000313" key="3">
    <source>
        <dbReference type="EMBL" id="KAI1693351.1"/>
    </source>
</evidence>
<protein>
    <submittedName>
        <fullName evidence="3">Uncharacterized protein</fullName>
    </submittedName>
</protein>
<reference evidence="3" key="1">
    <citation type="submission" date="2022-01" db="EMBL/GenBank/DDBJ databases">
        <title>Genome Sequence Resource for Two Populations of Ditylenchus destructor, the Migratory Endoparasitic Phytonematode.</title>
        <authorList>
            <person name="Zhang H."/>
            <person name="Lin R."/>
            <person name="Xie B."/>
        </authorList>
    </citation>
    <scope>NUCLEOTIDE SEQUENCE</scope>
    <source>
        <strain evidence="3">BazhouSP</strain>
    </source>
</reference>
<dbReference type="Proteomes" id="UP001201812">
    <property type="component" value="Unassembled WGS sequence"/>
</dbReference>
<keyword evidence="1" id="KW-0472">Membrane</keyword>
<keyword evidence="4" id="KW-1185">Reference proteome</keyword>
<evidence type="ECO:0000256" key="2">
    <source>
        <dbReference type="SAM" id="SignalP"/>
    </source>
</evidence>
<dbReference type="EMBL" id="JAKKPZ010000641">
    <property type="protein sequence ID" value="KAI1693351.1"/>
    <property type="molecule type" value="Genomic_DNA"/>
</dbReference>
<comment type="caution">
    <text evidence="3">The sequence shown here is derived from an EMBL/GenBank/DDBJ whole genome shotgun (WGS) entry which is preliminary data.</text>
</comment>
<evidence type="ECO:0000256" key="1">
    <source>
        <dbReference type="SAM" id="Phobius"/>
    </source>
</evidence>
<gene>
    <name evidence="3" type="ORF">DdX_20713</name>
</gene>
<sequence>MISFISPFKNVRISSLYFLLLLLNQTAYSATSEEKSTTEETIAKSTEPEESPLWQIFIRPKLAFDDPKPTFENSISDPEYGVVSIDPISADVTLQLHISSGGLPRGRQLMLFIRPITTFSFVLLPPELKCMEAEKRATIALGRGKGCKFEFYWVSGVADNEFFFIDHSAKYNARISVPNYPASHVNVKINENGLYFWSGSCTEYDGTSANEYCAFNRKGSYAGCNFSEGVRPELATTVGLDADPYFYFIDFAIANVENPNWDYSNIEPFWDCTYKVLFKGHTYKVMRNYSQFAPFEGRHWLTEKLPWFLLPNATEDDQVTTNETTTTTNHGRNSIRVEWSRIFMYVAVIWSPIMMLTFWTTSLKFPFLTILLFAITDYK</sequence>
<evidence type="ECO:0000313" key="4">
    <source>
        <dbReference type="Proteomes" id="UP001201812"/>
    </source>
</evidence>
<feature type="transmembrane region" description="Helical" evidence="1">
    <location>
        <begin position="342"/>
        <end position="375"/>
    </location>
</feature>
<keyword evidence="1" id="KW-0812">Transmembrane</keyword>
<keyword evidence="2" id="KW-0732">Signal</keyword>
<organism evidence="3 4">
    <name type="scientific">Ditylenchus destructor</name>
    <dbReference type="NCBI Taxonomy" id="166010"/>
    <lineage>
        <taxon>Eukaryota</taxon>
        <taxon>Metazoa</taxon>
        <taxon>Ecdysozoa</taxon>
        <taxon>Nematoda</taxon>
        <taxon>Chromadorea</taxon>
        <taxon>Rhabditida</taxon>
        <taxon>Tylenchina</taxon>
        <taxon>Tylenchomorpha</taxon>
        <taxon>Sphaerularioidea</taxon>
        <taxon>Anguinidae</taxon>
        <taxon>Anguininae</taxon>
        <taxon>Ditylenchus</taxon>
    </lineage>
</organism>
<accession>A0AAD4MKV1</accession>
<keyword evidence="1" id="KW-1133">Transmembrane helix</keyword>
<proteinExistence type="predicted"/>
<name>A0AAD4MKV1_9BILA</name>
<feature type="signal peptide" evidence="2">
    <location>
        <begin position="1"/>
        <end position="29"/>
    </location>
</feature>
<feature type="chain" id="PRO_5042209415" evidence="2">
    <location>
        <begin position="30"/>
        <end position="379"/>
    </location>
</feature>